<evidence type="ECO:0000259" key="4">
    <source>
        <dbReference type="Pfam" id="PF25888"/>
    </source>
</evidence>
<dbReference type="RefSeq" id="WP_078712273.1">
    <property type="nucleotide sequence ID" value="NZ_FUWY01000005.1"/>
</dbReference>
<feature type="domain" description="Replicative helicase loading/DNA remodeling protein DnaB N-terminal winged helix" evidence="4">
    <location>
        <begin position="7"/>
        <end position="184"/>
    </location>
</feature>
<evidence type="ECO:0000256" key="1">
    <source>
        <dbReference type="ARBA" id="ARBA00093462"/>
    </source>
</evidence>
<organism evidence="5 6">
    <name type="scientific">Anaerorhabdus furcosa</name>
    <dbReference type="NCBI Taxonomy" id="118967"/>
    <lineage>
        <taxon>Bacteria</taxon>
        <taxon>Bacillati</taxon>
        <taxon>Bacillota</taxon>
        <taxon>Erysipelotrichia</taxon>
        <taxon>Erysipelotrichales</taxon>
        <taxon>Erysipelotrichaceae</taxon>
        <taxon>Anaerorhabdus</taxon>
    </lineage>
</organism>
<evidence type="ECO:0000313" key="6">
    <source>
        <dbReference type="Proteomes" id="UP000243297"/>
    </source>
</evidence>
<dbReference type="GO" id="GO:0004386">
    <property type="term" value="F:helicase activity"/>
    <property type="evidence" value="ECO:0007669"/>
    <property type="project" value="UniProtKB-KW"/>
</dbReference>
<dbReference type="InterPro" id="IPR006343">
    <property type="entry name" value="DnaB/C_C"/>
</dbReference>
<feature type="domain" description="DnaB/C C-terminal" evidence="3">
    <location>
        <begin position="282"/>
        <end position="348"/>
    </location>
</feature>
<dbReference type="STRING" id="118967.SAMN02745191_1867"/>
<dbReference type="Proteomes" id="UP000243297">
    <property type="component" value="Unassembled WGS sequence"/>
</dbReference>
<keyword evidence="6" id="KW-1185">Reference proteome</keyword>
<feature type="compositionally biased region" description="Basic and acidic residues" evidence="2">
    <location>
        <begin position="385"/>
        <end position="400"/>
    </location>
</feature>
<sequence length="400" mass="46311">MELRDKDTYRVELIENINFNSLTSLVALYQPILGRDALNFYFTISIEGTNQKSLENHQRLSKIMNMDIPTMERARKKCEQFYLMRTYFKVDNDKSTYIYVVNPPLSIQAFVKHDLYSRLLLKVLGQKQYELTIAKVCRAETNKNGYEDISDQFDKNLLANWDAENEVQFTKVQPSFNFTDHEKLNINFNYEELFDTTSTLVFPVEARTKENLQIIGEYATLYGLSASKVRILIGRCMDLPTSTLDVDKFKKLCSTQNPDAVVTSKDPYMLPPVSFLQARQHGVPVASVDRRLLEYLNLELKLPAEVVNVLVDYVLSVNQNRLTKRFVEAVASTWVRENVTTKEQAIAQTKKNPITKQVTRKKDILPAYYEKMKAGEEEVTETMTEEEKSELLRKLKELGE</sequence>
<dbReference type="InterPro" id="IPR058660">
    <property type="entry name" value="WHD_DnaB"/>
</dbReference>
<evidence type="ECO:0000259" key="3">
    <source>
        <dbReference type="Pfam" id="PF07261"/>
    </source>
</evidence>
<keyword evidence="5" id="KW-0067">ATP-binding</keyword>
<evidence type="ECO:0000256" key="2">
    <source>
        <dbReference type="SAM" id="MobiDB-lite"/>
    </source>
</evidence>
<dbReference type="EMBL" id="FUWY01000005">
    <property type="protein sequence ID" value="SJZ86048.1"/>
    <property type="molecule type" value="Genomic_DNA"/>
</dbReference>
<protein>
    <submittedName>
        <fullName evidence="5">Replicative DNA helicase loader DnaB</fullName>
    </submittedName>
</protein>
<keyword evidence="5" id="KW-0347">Helicase</keyword>
<comment type="similarity">
    <text evidence="1">Belongs to the DnaB/DnaD family.</text>
</comment>
<feature type="region of interest" description="Disordered" evidence="2">
    <location>
        <begin position="376"/>
        <end position="400"/>
    </location>
</feature>
<keyword evidence="5" id="KW-0378">Hydrolase</keyword>
<dbReference type="AlphaFoldDB" id="A0A1T4P542"/>
<dbReference type="Pfam" id="PF25888">
    <property type="entry name" value="WHD_DnaB"/>
    <property type="match status" value="1"/>
</dbReference>
<gene>
    <name evidence="5" type="ORF">SAMN02745191_1867</name>
</gene>
<evidence type="ECO:0000313" key="5">
    <source>
        <dbReference type="EMBL" id="SJZ86048.1"/>
    </source>
</evidence>
<accession>A0A1T4P542</accession>
<dbReference type="Pfam" id="PF07261">
    <property type="entry name" value="DnaB_2"/>
    <property type="match status" value="1"/>
</dbReference>
<dbReference type="OrthoDB" id="384022at2"/>
<keyword evidence="5" id="KW-0547">Nucleotide-binding</keyword>
<reference evidence="6" key="1">
    <citation type="submission" date="2017-02" db="EMBL/GenBank/DDBJ databases">
        <authorList>
            <person name="Varghese N."/>
            <person name="Submissions S."/>
        </authorList>
    </citation>
    <scope>NUCLEOTIDE SEQUENCE [LARGE SCALE GENOMIC DNA]</scope>
    <source>
        <strain evidence="6">ATCC 25662</strain>
    </source>
</reference>
<name>A0A1T4P542_9FIRM</name>
<proteinExistence type="inferred from homology"/>